<dbReference type="InterPro" id="IPR036388">
    <property type="entry name" value="WH-like_DNA-bd_sf"/>
</dbReference>
<dbReference type="EMBL" id="JBIRYL010000001">
    <property type="protein sequence ID" value="MFI2230122.1"/>
    <property type="molecule type" value="Genomic_DNA"/>
</dbReference>
<proteinExistence type="predicted"/>
<dbReference type="Proteomes" id="UP001611494">
    <property type="component" value="Unassembled WGS sequence"/>
</dbReference>
<protein>
    <submittedName>
        <fullName evidence="1">Helix-turn-helix domain-containing protein</fullName>
    </submittedName>
</protein>
<accession>A0ABW7VU53</accession>
<dbReference type="RefSeq" id="WP_397062126.1">
    <property type="nucleotide sequence ID" value="NZ_JBIRYL010000001.1"/>
</dbReference>
<evidence type="ECO:0000313" key="2">
    <source>
        <dbReference type="Proteomes" id="UP001611494"/>
    </source>
</evidence>
<organism evidence="1 2">
    <name type="scientific">Nocardia testacea</name>
    <dbReference type="NCBI Taxonomy" id="248551"/>
    <lineage>
        <taxon>Bacteria</taxon>
        <taxon>Bacillati</taxon>
        <taxon>Actinomycetota</taxon>
        <taxon>Actinomycetes</taxon>
        <taxon>Mycobacteriales</taxon>
        <taxon>Nocardiaceae</taxon>
        <taxon>Nocardia</taxon>
    </lineage>
</organism>
<gene>
    <name evidence="1" type="ORF">ACH49Z_09750</name>
</gene>
<keyword evidence="2" id="KW-1185">Reference proteome</keyword>
<reference evidence="1 2" key="1">
    <citation type="submission" date="2024-10" db="EMBL/GenBank/DDBJ databases">
        <title>The Natural Products Discovery Center: Release of the First 8490 Sequenced Strains for Exploring Actinobacteria Biosynthetic Diversity.</title>
        <authorList>
            <person name="Kalkreuter E."/>
            <person name="Kautsar S.A."/>
            <person name="Yang D."/>
            <person name="Bader C.D."/>
            <person name="Teijaro C.N."/>
            <person name="Fluegel L."/>
            <person name="Davis C.M."/>
            <person name="Simpson J.R."/>
            <person name="Lauterbach L."/>
            <person name="Steele A.D."/>
            <person name="Gui C."/>
            <person name="Meng S."/>
            <person name="Li G."/>
            <person name="Viehrig K."/>
            <person name="Ye F."/>
            <person name="Su P."/>
            <person name="Kiefer A.F."/>
            <person name="Nichols A."/>
            <person name="Cepeda A.J."/>
            <person name="Yan W."/>
            <person name="Fan B."/>
            <person name="Jiang Y."/>
            <person name="Adhikari A."/>
            <person name="Zheng C.-J."/>
            <person name="Schuster L."/>
            <person name="Cowan T.M."/>
            <person name="Smanski M.J."/>
            <person name="Chevrette M.G."/>
            <person name="De Carvalho L.P.S."/>
            <person name="Shen B."/>
        </authorList>
    </citation>
    <scope>NUCLEOTIDE SEQUENCE [LARGE SCALE GENOMIC DNA]</scope>
    <source>
        <strain evidence="1 2">NPDC019377</strain>
    </source>
</reference>
<comment type="caution">
    <text evidence="1">The sequence shown here is derived from an EMBL/GenBank/DDBJ whole genome shotgun (WGS) entry which is preliminary data.</text>
</comment>
<dbReference type="Gene3D" id="1.10.10.10">
    <property type="entry name" value="Winged helix-like DNA-binding domain superfamily/Winged helix DNA-binding domain"/>
    <property type="match status" value="1"/>
</dbReference>
<evidence type="ECO:0000313" key="1">
    <source>
        <dbReference type="EMBL" id="MFI2230122.1"/>
    </source>
</evidence>
<name>A0ABW7VU53_9NOCA</name>
<dbReference type="InterPro" id="IPR036390">
    <property type="entry name" value="WH_DNA-bd_sf"/>
</dbReference>
<dbReference type="Pfam" id="PF12840">
    <property type="entry name" value="HTH_20"/>
    <property type="match status" value="1"/>
</dbReference>
<sequence>MVKLEAAVAAHPGGEVTAADIAAALGIEPRSARRTLKQLERSGLAQPVGAVGSGAGRPAVRYAVRLES</sequence>
<dbReference type="SUPFAM" id="SSF46785">
    <property type="entry name" value="Winged helix' DNA-binding domain"/>
    <property type="match status" value="1"/>
</dbReference>